<dbReference type="InterPro" id="IPR006558">
    <property type="entry name" value="LamG-like"/>
</dbReference>
<proteinExistence type="predicted"/>
<evidence type="ECO:0000256" key="1">
    <source>
        <dbReference type="ARBA" id="ARBA00022729"/>
    </source>
</evidence>
<dbReference type="PROSITE" id="PS50093">
    <property type="entry name" value="PKD"/>
    <property type="match status" value="1"/>
</dbReference>
<dbReference type="Proteomes" id="UP001596189">
    <property type="component" value="Unassembled WGS sequence"/>
</dbReference>
<dbReference type="InterPro" id="IPR000601">
    <property type="entry name" value="PKD_dom"/>
</dbReference>
<dbReference type="CDD" id="cd00146">
    <property type="entry name" value="PKD"/>
    <property type="match status" value="1"/>
</dbReference>
<dbReference type="Gene3D" id="2.60.40.10">
    <property type="entry name" value="Immunoglobulins"/>
    <property type="match status" value="1"/>
</dbReference>
<feature type="chain" id="PRO_5045653691" evidence="3">
    <location>
        <begin position="36"/>
        <end position="1082"/>
    </location>
</feature>
<dbReference type="SUPFAM" id="SSF50969">
    <property type="entry name" value="YVTN repeat-like/Quinoprotein amine dehydrogenase"/>
    <property type="match status" value="1"/>
</dbReference>
<comment type="caution">
    <text evidence="5">The sequence shown here is derived from an EMBL/GenBank/DDBJ whole genome shotgun (WGS) entry which is preliminary data.</text>
</comment>
<feature type="signal peptide" evidence="3">
    <location>
        <begin position="1"/>
        <end position="35"/>
    </location>
</feature>
<dbReference type="Gene3D" id="2.130.10.10">
    <property type="entry name" value="YVTN repeat-like/Quinoprotein amine dehydrogenase"/>
    <property type="match status" value="1"/>
</dbReference>
<dbReference type="SUPFAM" id="SSF49299">
    <property type="entry name" value="PKD domain"/>
    <property type="match status" value="1"/>
</dbReference>
<protein>
    <submittedName>
        <fullName evidence="5">PKD domain-containing protein</fullName>
    </submittedName>
</protein>
<keyword evidence="2" id="KW-1015">Disulfide bond</keyword>
<keyword evidence="6" id="KW-1185">Reference proteome</keyword>
<evidence type="ECO:0000313" key="5">
    <source>
        <dbReference type="EMBL" id="MFC6006486.1"/>
    </source>
</evidence>
<accession>A0ABW1JB32</accession>
<sequence>MLTNRRPRALVALAPVAALLLTGLTALVLPSQALADTNPAPGVPQTVGADILPTVQINGVVWSQVVVGNTVYAGGRFTSARPAGAPAGTGEVTRNNLLAYDITTGELITSFAPDLNAQVMTVAASPDGSRLYVGGDFTMANGLKRYRIAAYNTATGQIISSFSPGVDYKVRALTATNTTLYIAGSFSGLSSTVRTNLGAVDAITGAVLPWAPTANAAVGAMVMSPDGSRLVVGGVFTQLSGVAAYGLGALDASTGAVLPWAANQKIMDAGANAGITSLSTDGTNVYGTGYVFGSGGNFEGTFAANPNSGALVWMEDCHGDTYSAYGGMPDVVYSIGHVHFCGNVGGYPETNPRTHHHALAWTKTVGGTITRNTTGNYTNWEGNPRPNLLHWFPDPEAGTFTGQGQAAWNITGNSDYVVIGGEFPRVDGVPQQGLARFTTRALGPNQSGPVNRGGAALNPDMQSYQPGTVRFTFPATWDRDNDTLVYKLIRDNDTANPVWQQTVVSNFWTLPRLSFIDTGVAPGSTHRYRLTVTDPLGNTSLSENQQITVASAAGLSSSARQVLADGPTEYWRLGESEAIAHDWAGVDDLVLGTGVSGGQAGAITGDSDPASLFDGTSNGRGATRASAAMPGAFSIGAWVKTTTTRGGKILGAGTAASGNSTTTDRNVWLRNDGKISFGARQSGVNRILTSPGVVNNGQWHHVVATLGSAGQVLYVDGVQVASAPTVTSASVLTGYWRIGDTLSGWTGAPTSSYLAGTIDDIAVFNRQVSAATVASEYHPPNVNDAPTAAFSNTASGLDAAFDGTASSDTDGTITGYSWNFDDGGTSTSATPSHTFPAGGTYNVRLTVTDDDGATGSITKAVTVVAPVSGVVADDTFSRTVASGFGPADLGGAWTISGGNANFSVDGSAGKLKMAAGATLTAALAGIGDPSADTVVDVSLDKAQTGGGTYVSVIGRRITATTDYRAKMRFLADGRLTLGLSRTVAGTDTAIATAVTAASGVQPGDVFHVRIQTIGASPTTVRARVWKAGDAEPATWNVSATDATADLQNPGGVAVQGYLSGSVTNAPMTLTVDELHVRHVDLP</sequence>
<dbReference type="Gene3D" id="2.60.120.200">
    <property type="match status" value="1"/>
</dbReference>
<dbReference type="SMART" id="SM00089">
    <property type="entry name" value="PKD"/>
    <property type="match status" value="1"/>
</dbReference>
<dbReference type="InterPro" id="IPR022409">
    <property type="entry name" value="PKD/Chitinase_dom"/>
</dbReference>
<dbReference type="InterPro" id="IPR011044">
    <property type="entry name" value="Quino_amine_DH_bsu"/>
</dbReference>
<dbReference type="InterPro" id="IPR013320">
    <property type="entry name" value="ConA-like_dom_sf"/>
</dbReference>
<feature type="domain" description="PKD" evidence="4">
    <location>
        <begin position="782"/>
        <end position="870"/>
    </location>
</feature>
<dbReference type="InterPro" id="IPR015943">
    <property type="entry name" value="WD40/YVTN_repeat-like_dom_sf"/>
</dbReference>
<organism evidence="5 6">
    <name type="scientific">Angustibacter luteus</name>
    <dbReference type="NCBI Taxonomy" id="658456"/>
    <lineage>
        <taxon>Bacteria</taxon>
        <taxon>Bacillati</taxon>
        <taxon>Actinomycetota</taxon>
        <taxon>Actinomycetes</taxon>
        <taxon>Kineosporiales</taxon>
        <taxon>Kineosporiaceae</taxon>
    </lineage>
</organism>
<evidence type="ECO:0000313" key="6">
    <source>
        <dbReference type="Proteomes" id="UP001596189"/>
    </source>
</evidence>
<evidence type="ECO:0000256" key="2">
    <source>
        <dbReference type="ARBA" id="ARBA00023157"/>
    </source>
</evidence>
<evidence type="ECO:0000256" key="3">
    <source>
        <dbReference type="SAM" id="SignalP"/>
    </source>
</evidence>
<dbReference type="RefSeq" id="WP_345717973.1">
    <property type="nucleotide sequence ID" value="NZ_BAABFP010000008.1"/>
</dbReference>
<dbReference type="InterPro" id="IPR035986">
    <property type="entry name" value="PKD_dom_sf"/>
</dbReference>
<gene>
    <name evidence="5" type="ORF">ACFQDO_05010</name>
</gene>
<reference evidence="6" key="1">
    <citation type="journal article" date="2019" name="Int. J. Syst. Evol. Microbiol.">
        <title>The Global Catalogue of Microorganisms (GCM) 10K type strain sequencing project: providing services to taxonomists for standard genome sequencing and annotation.</title>
        <authorList>
            <consortium name="The Broad Institute Genomics Platform"/>
            <consortium name="The Broad Institute Genome Sequencing Center for Infectious Disease"/>
            <person name="Wu L."/>
            <person name="Ma J."/>
        </authorList>
    </citation>
    <scope>NUCLEOTIDE SEQUENCE [LARGE SCALE GENOMIC DNA]</scope>
    <source>
        <strain evidence="6">KACC 14249</strain>
    </source>
</reference>
<dbReference type="EMBL" id="JBHSRD010000003">
    <property type="protein sequence ID" value="MFC6006486.1"/>
    <property type="molecule type" value="Genomic_DNA"/>
</dbReference>
<name>A0ABW1JB32_9ACTN</name>
<dbReference type="Pfam" id="PF12768">
    <property type="entry name" value="Rax2"/>
    <property type="match status" value="1"/>
</dbReference>
<dbReference type="SUPFAM" id="SSF49899">
    <property type="entry name" value="Concanavalin A-like lectins/glucanases"/>
    <property type="match status" value="1"/>
</dbReference>
<evidence type="ECO:0000259" key="4">
    <source>
        <dbReference type="PROSITE" id="PS50093"/>
    </source>
</evidence>
<dbReference type="SMART" id="SM00560">
    <property type="entry name" value="LamGL"/>
    <property type="match status" value="1"/>
</dbReference>
<dbReference type="Pfam" id="PF13385">
    <property type="entry name" value="Laminin_G_3"/>
    <property type="match status" value="1"/>
</dbReference>
<dbReference type="InterPro" id="IPR013783">
    <property type="entry name" value="Ig-like_fold"/>
</dbReference>
<keyword evidence="1 3" id="KW-0732">Signal</keyword>
<dbReference type="InterPro" id="IPR024982">
    <property type="entry name" value="Rax2-like_C"/>
</dbReference>
<dbReference type="Pfam" id="PF18911">
    <property type="entry name" value="PKD_4"/>
    <property type="match status" value="1"/>
</dbReference>